<reference evidence="3 4" key="1">
    <citation type="submission" date="2019-12" db="EMBL/GenBank/DDBJ databases">
        <title>Isolation and characterization of three novel carbon monoxide-oxidizing members of Halobacteria from salione crusts and soils.</title>
        <authorList>
            <person name="Myers M.R."/>
            <person name="King G.M."/>
        </authorList>
    </citation>
    <scope>NUCLEOTIDE SEQUENCE [LARGE SCALE GENOMIC DNA]</scope>
    <source>
        <strain evidence="3 4">PCN9</strain>
    </source>
</reference>
<evidence type="ECO:0000259" key="2">
    <source>
        <dbReference type="SMART" id="SM00854"/>
    </source>
</evidence>
<dbReference type="SUPFAM" id="SSF56300">
    <property type="entry name" value="Metallo-dependent phosphatases"/>
    <property type="match status" value="1"/>
</dbReference>
<dbReference type="Gene3D" id="3.60.21.10">
    <property type="match status" value="1"/>
</dbReference>
<keyword evidence="4" id="KW-1185">Reference proteome</keyword>
<accession>A0A6B0SEN4</accession>
<dbReference type="RefSeq" id="WP_159525552.1">
    <property type="nucleotide sequence ID" value="NZ_WUUU01000023.1"/>
</dbReference>
<dbReference type="Pfam" id="PF09587">
    <property type="entry name" value="PGA_cap"/>
    <property type="match status" value="1"/>
</dbReference>
<comment type="caution">
    <text evidence="3">The sequence shown here is derived from an EMBL/GenBank/DDBJ whole genome shotgun (WGS) entry which is preliminary data.</text>
</comment>
<dbReference type="OrthoDB" id="199819at2157"/>
<dbReference type="InterPro" id="IPR019079">
    <property type="entry name" value="Capsule_synth_CapA"/>
</dbReference>
<protein>
    <submittedName>
        <fullName evidence="3">CapA family protein</fullName>
    </submittedName>
</protein>
<proteinExistence type="inferred from homology"/>
<dbReference type="InterPro" id="IPR052169">
    <property type="entry name" value="CW_Biosynth-Accessory"/>
</dbReference>
<dbReference type="InterPro" id="IPR029052">
    <property type="entry name" value="Metallo-depent_PP-like"/>
</dbReference>
<organism evidence="3 4">
    <name type="scientific">Halobacterium bonnevillei</name>
    <dbReference type="NCBI Taxonomy" id="2692200"/>
    <lineage>
        <taxon>Archaea</taxon>
        <taxon>Methanobacteriati</taxon>
        <taxon>Methanobacteriota</taxon>
        <taxon>Stenosarchaea group</taxon>
        <taxon>Halobacteria</taxon>
        <taxon>Halobacteriales</taxon>
        <taxon>Halobacteriaceae</taxon>
        <taxon>Halobacterium</taxon>
    </lineage>
</organism>
<evidence type="ECO:0000313" key="3">
    <source>
        <dbReference type="EMBL" id="MXR19988.1"/>
    </source>
</evidence>
<evidence type="ECO:0000313" key="4">
    <source>
        <dbReference type="Proteomes" id="UP000471521"/>
    </source>
</evidence>
<name>A0A6B0SEN4_9EURY</name>
<feature type="domain" description="Capsule synthesis protein CapA" evidence="2">
    <location>
        <begin position="3"/>
        <end position="252"/>
    </location>
</feature>
<dbReference type="PANTHER" id="PTHR33393">
    <property type="entry name" value="POLYGLUTAMINE SYNTHESIS ACCESSORY PROTEIN RV0574C-RELATED"/>
    <property type="match status" value="1"/>
</dbReference>
<dbReference type="EMBL" id="WUUU01000023">
    <property type="protein sequence ID" value="MXR19988.1"/>
    <property type="molecule type" value="Genomic_DNA"/>
</dbReference>
<evidence type="ECO:0000256" key="1">
    <source>
        <dbReference type="ARBA" id="ARBA00005662"/>
    </source>
</evidence>
<dbReference type="PANTHER" id="PTHR33393:SF11">
    <property type="entry name" value="POLYGLUTAMINE SYNTHESIS ACCESSORY PROTEIN RV0574C-RELATED"/>
    <property type="match status" value="1"/>
</dbReference>
<dbReference type="Proteomes" id="UP000471521">
    <property type="component" value="Unassembled WGS sequence"/>
</dbReference>
<comment type="similarity">
    <text evidence="1">Belongs to the CapA family.</text>
</comment>
<sequence length="329" mass="36405">MPTLGFTGDVMLGRKVNERQQTRRPDELWGDLTERLASLDGLVCNLECCLSTRGQRWTETHRPFHFRADPEWAIPALEAVGVDGVTLANNHVLDFGAVALRDTIDALDDAGIARVGAGRDVDEALDPLAFSAGDCRVAVVGFTDNTPEYAADPDTPGTARVECDPDDADTRSMVRDALGRADALDPDLLVASLHWGPNMVAHPDERYREFGRWLVDEGVDVVHGHSAHVFQGVDVRDGAPILYDTGDFVDDYAVDETLRNDRSFSFELSVTADGDPTELRLHPVNLEYCRVETADSAVAAWCRERMRERSADFDTTFRRDDSDLLVDID</sequence>
<dbReference type="SMART" id="SM00854">
    <property type="entry name" value="PGA_cap"/>
    <property type="match status" value="1"/>
</dbReference>
<gene>
    <name evidence="3" type="ORF">GRX66_05005</name>
</gene>
<dbReference type="CDD" id="cd07381">
    <property type="entry name" value="MPP_CapA"/>
    <property type="match status" value="1"/>
</dbReference>
<dbReference type="AlphaFoldDB" id="A0A6B0SEN4"/>